<dbReference type="EMBL" id="CP138585">
    <property type="protein sequence ID" value="WPH01541.1"/>
    <property type="molecule type" value="Genomic_DNA"/>
</dbReference>
<keyword evidence="2" id="KW-1185">Reference proteome</keyword>
<dbReference type="AlphaFoldDB" id="A0AAQ3M7X9"/>
<dbReference type="CDD" id="cd07262">
    <property type="entry name" value="VOC_like"/>
    <property type="match status" value="1"/>
</dbReference>
<reference evidence="1 2" key="1">
    <citation type="submission" date="2023-11" db="EMBL/GenBank/DDBJ databases">
        <title>An acidophilic fungus is an integral part of prey digestion in a carnivorous sundew plant.</title>
        <authorList>
            <person name="Tsai I.J."/>
        </authorList>
    </citation>
    <scope>NUCLEOTIDE SEQUENCE [LARGE SCALE GENOMIC DNA]</scope>
    <source>
        <strain evidence="1">169a</strain>
    </source>
</reference>
<accession>A0AAQ3M7X9</accession>
<dbReference type="PANTHER" id="PTHR35006">
    <property type="entry name" value="GLYOXALASE FAMILY PROTEIN (AFU_ORTHOLOGUE AFUA_5G14830)"/>
    <property type="match status" value="1"/>
</dbReference>
<protein>
    <recommendedName>
        <fullName evidence="3">VOC domain-containing protein</fullName>
    </recommendedName>
</protein>
<organism evidence="1 2">
    <name type="scientific">Acrodontium crateriforme</name>
    <dbReference type="NCBI Taxonomy" id="150365"/>
    <lineage>
        <taxon>Eukaryota</taxon>
        <taxon>Fungi</taxon>
        <taxon>Dikarya</taxon>
        <taxon>Ascomycota</taxon>
        <taxon>Pezizomycotina</taxon>
        <taxon>Dothideomycetes</taxon>
        <taxon>Dothideomycetidae</taxon>
        <taxon>Mycosphaerellales</taxon>
        <taxon>Teratosphaeriaceae</taxon>
        <taxon>Acrodontium</taxon>
    </lineage>
</organism>
<sequence>MASSHIGIKVPPHQLAKTIAFYLAALKAFGYSELMRPTDNCVGLGVENPDFFISSDEEVSEKQKVHLAFHAKSHAEVEEFYSEAIAAGGICNGKPGPRPEYNSPTYFAAFVLDPIGNNVEAEFI</sequence>
<proteinExistence type="predicted"/>
<evidence type="ECO:0000313" key="1">
    <source>
        <dbReference type="EMBL" id="WPH01541.1"/>
    </source>
</evidence>
<dbReference type="Gene3D" id="3.10.180.10">
    <property type="entry name" value="2,3-Dihydroxybiphenyl 1,2-Dioxygenase, domain 1"/>
    <property type="match status" value="1"/>
</dbReference>
<dbReference type="SUPFAM" id="SSF54593">
    <property type="entry name" value="Glyoxalase/Bleomycin resistance protein/Dihydroxybiphenyl dioxygenase"/>
    <property type="match status" value="1"/>
</dbReference>
<evidence type="ECO:0000313" key="2">
    <source>
        <dbReference type="Proteomes" id="UP001303373"/>
    </source>
</evidence>
<gene>
    <name evidence="1" type="ORF">R9X50_00438700</name>
</gene>
<dbReference type="PANTHER" id="PTHR35006:SF2">
    <property type="entry name" value="GLYOXALASE FAMILY PROTEIN (AFU_ORTHOLOGUE AFUA_5G14830)"/>
    <property type="match status" value="1"/>
</dbReference>
<dbReference type="InterPro" id="IPR029068">
    <property type="entry name" value="Glyas_Bleomycin-R_OHBP_Dase"/>
</dbReference>
<evidence type="ECO:0008006" key="3">
    <source>
        <dbReference type="Google" id="ProtNLM"/>
    </source>
</evidence>
<dbReference type="Proteomes" id="UP001303373">
    <property type="component" value="Chromosome 6"/>
</dbReference>
<name>A0AAQ3M7X9_9PEZI</name>